<keyword evidence="2" id="KW-1185">Reference proteome</keyword>
<evidence type="ECO:0000313" key="1">
    <source>
        <dbReference type="EMBL" id="EDM78487.1"/>
    </source>
</evidence>
<dbReference type="Proteomes" id="UP000005801">
    <property type="component" value="Unassembled WGS sequence"/>
</dbReference>
<accession>A6G6L0</accession>
<reference evidence="1 2" key="1">
    <citation type="submission" date="2007-06" db="EMBL/GenBank/DDBJ databases">
        <authorList>
            <person name="Shimkets L."/>
            <person name="Ferriera S."/>
            <person name="Johnson J."/>
            <person name="Kravitz S."/>
            <person name="Beeson K."/>
            <person name="Sutton G."/>
            <person name="Rogers Y.-H."/>
            <person name="Friedman R."/>
            <person name="Frazier M."/>
            <person name="Venter J.C."/>
        </authorList>
    </citation>
    <scope>NUCLEOTIDE SEQUENCE [LARGE SCALE GENOMIC DNA]</scope>
    <source>
        <strain evidence="1 2">SIR-1</strain>
    </source>
</reference>
<name>A6G6L0_9BACT</name>
<sequence length="81" mass="9048">MTDSDQTVLDALVRELLLERTQDLDAPRVAAFVDGWGSALRLLERSDLLLPGAPPAIHTAIRELLEQLRDARDRALEDDDL</sequence>
<comment type="caution">
    <text evidence="1">The sequence shown here is derived from an EMBL/GenBank/DDBJ whole genome shotgun (WGS) entry which is preliminary data.</text>
</comment>
<dbReference type="RefSeq" id="WP_006972359.1">
    <property type="nucleotide sequence ID" value="NZ_ABCS01000030.1"/>
</dbReference>
<gene>
    <name evidence="1" type="ORF">PPSIR1_33269</name>
</gene>
<dbReference type="EMBL" id="ABCS01000030">
    <property type="protein sequence ID" value="EDM78487.1"/>
    <property type="molecule type" value="Genomic_DNA"/>
</dbReference>
<dbReference type="STRING" id="391625.PPSIR1_33269"/>
<evidence type="ECO:0000313" key="2">
    <source>
        <dbReference type="Proteomes" id="UP000005801"/>
    </source>
</evidence>
<proteinExistence type="predicted"/>
<protein>
    <submittedName>
        <fullName evidence="1">Uncharacterized protein</fullName>
    </submittedName>
</protein>
<dbReference type="AlphaFoldDB" id="A6G6L0"/>
<organism evidence="1 2">
    <name type="scientific">Plesiocystis pacifica SIR-1</name>
    <dbReference type="NCBI Taxonomy" id="391625"/>
    <lineage>
        <taxon>Bacteria</taxon>
        <taxon>Pseudomonadati</taxon>
        <taxon>Myxococcota</taxon>
        <taxon>Polyangia</taxon>
        <taxon>Nannocystales</taxon>
        <taxon>Nannocystaceae</taxon>
        <taxon>Plesiocystis</taxon>
    </lineage>
</organism>